<protein>
    <submittedName>
        <fullName evidence="1">Uncharacterized protein</fullName>
    </submittedName>
</protein>
<organism evidence="1 2">
    <name type="scientific">Flavipsychrobacter stenotrophus</name>
    <dbReference type="NCBI Taxonomy" id="2077091"/>
    <lineage>
        <taxon>Bacteria</taxon>
        <taxon>Pseudomonadati</taxon>
        <taxon>Bacteroidota</taxon>
        <taxon>Chitinophagia</taxon>
        <taxon>Chitinophagales</taxon>
        <taxon>Chitinophagaceae</taxon>
        <taxon>Flavipsychrobacter</taxon>
    </lineage>
</organism>
<comment type="caution">
    <text evidence="1">The sequence shown here is derived from an EMBL/GenBank/DDBJ whole genome shotgun (WGS) entry which is preliminary data.</text>
</comment>
<keyword evidence="2" id="KW-1185">Reference proteome</keyword>
<sequence>MSAIIGYGITKLLDYDASFNIKADFLKSFFKLGYNDGFYEIIDARNEAGDVIADARLFTLFGNNINERPIPFNIPDTNRINAWRNERQSIDYDMWDKLDSVQVFVPNAYKEEPWTIDMQPIGRVKFAPALYGLEIARNMMEIRKGVNKDLWKGVYEMFCGAFDHNLILIITH</sequence>
<dbReference type="Proteomes" id="UP000239872">
    <property type="component" value="Unassembled WGS sequence"/>
</dbReference>
<name>A0A2S7T2I7_9BACT</name>
<dbReference type="RefSeq" id="WP_105037941.1">
    <property type="nucleotide sequence ID" value="NZ_PPSL01000001.1"/>
</dbReference>
<evidence type="ECO:0000313" key="1">
    <source>
        <dbReference type="EMBL" id="PQJ13057.1"/>
    </source>
</evidence>
<gene>
    <name evidence="1" type="ORF">CJD36_004755</name>
</gene>
<accession>A0A2S7T2I7</accession>
<proteinExistence type="predicted"/>
<dbReference type="AlphaFoldDB" id="A0A2S7T2I7"/>
<dbReference type="EMBL" id="PPSL01000001">
    <property type="protein sequence ID" value="PQJ13057.1"/>
    <property type="molecule type" value="Genomic_DNA"/>
</dbReference>
<reference evidence="1 2" key="1">
    <citation type="submission" date="2018-01" db="EMBL/GenBank/DDBJ databases">
        <title>A novel member of the phylum Bacteroidetes isolated from glacier ice.</title>
        <authorList>
            <person name="Liu Q."/>
            <person name="Xin Y.-H."/>
        </authorList>
    </citation>
    <scope>NUCLEOTIDE SEQUENCE [LARGE SCALE GENOMIC DNA]</scope>
    <source>
        <strain evidence="1 2">RB1R16</strain>
    </source>
</reference>
<evidence type="ECO:0000313" key="2">
    <source>
        <dbReference type="Proteomes" id="UP000239872"/>
    </source>
</evidence>